<name>A0A3M7RQN4_BRAPC</name>
<proteinExistence type="predicted"/>
<organism evidence="1 2">
    <name type="scientific">Brachionus plicatilis</name>
    <name type="common">Marine rotifer</name>
    <name type="synonym">Brachionus muelleri</name>
    <dbReference type="NCBI Taxonomy" id="10195"/>
    <lineage>
        <taxon>Eukaryota</taxon>
        <taxon>Metazoa</taxon>
        <taxon>Spiralia</taxon>
        <taxon>Gnathifera</taxon>
        <taxon>Rotifera</taxon>
        <taxon>Eurotatoria</taxon>
        <taxon>Monogononta</taxon>
        <taxon>Pseudotrocha</taxon>
        <taxon>Ploima</taxon>
        <taxon>Brachionidae</taxon>
        <taxon>Brachionus</taxon>
    </lineage>
</organism>
<reference evidence="1 2" key="1">
    <citation type="journal article" date="2018" name="Sci. Rep.">
        <title>Genomic signatures of local adaptation to the degree of environmental predictability in rotifers.</title>
        <authorList>
            <person name="Franch-Gras L."/>
            <person name="Hahn C."/>
            <person name="Garcia-Roger E.M."/>
            <person name="Carmona M.J."/>
            <person name="Serra M."/>
            <person name="Gomez A."/>
        </authorList>
    </citation>
    <scope>NUCLEOTIDE SEQUENCE [LARGE SCALE GENOMIC DNA]</scope>
    <source>
        <strain evidence="1">HYR1</strain>
    </source>
</reference>
<dbReference type="AlphaFoldDB" id="A0A3M7RQN4"/>
<keyword evidence="2" id="KW-1185">Reference proteome</keyword>
<evidence type="ECO:0000313" key="1">
    <source>
        <dbReference type="EMBL" id="RNA25710.1"/>
    </source>
</evidence>
<dbReference type="Proteomes" id="UP000276133">
    <property type="component" value="Unassembled WGS sequence"/>
</dbReference>
<protein>
    <submittedName>
        <fullName evidence="1">Uncharacterized protein</fullName>
    </submittedName>
</protein>
<dbReference type="EMBL" id="REGN01002873">
    <property type="protein sequence ID" value="RNA25710.1"/>
    <property type="molecule type" value="Genomic_DNA"/>
</dbReference>
<sequence length="139" mass="15784">MFPFGGFKLNKKNDFVGKLNKKLSEVTLSDRSASQTNILVFDVRISVCALATTLSPWHIVMKHLGEKRNTTQLQPSEKEHKNLKLTCTFLFLDSYSALLQLFLSSSFSFSRKGIVEEQNAYKLVLICTVETTKFNDINT</sequence>
<gene>
    <name evidence="1" type="ORF">BpHYR1_016138</name>
</gene>
<accession>A0A3M7RQN4</accession>
<comment type="caution">
    <text evidence="1">The sequence shown here is derived from an EMBL/GenBank/DDBJ whole genome shotgun (WGS) entry which is preliminary data.</text>
</comment>
<evidence type="ECO:0000313" key="2">
    <source>
        <dbReference type="Proteomes" id="UP000276133"/>
    </source>
</evidence>